<organism evidence="2 3">
    <name type="scientific">Agrococcus casei LMG 22410</name>
    <dbReference type="NCBI Taxonomy" id="1255656"/>
    <lineage>
        <taxon>Bacteria</taxon>
        <taxon>Bacillati</taxon>
        <taxon>Actinomycetota</taxon>
        <taxon>Actinomycetes</taxon>
        <taxon>Micrococcales</taxon>
        <taxon>Microbacteriaceae</taxon>
        <taxon>Agrococcus</taxon>
    </lineage>
</organism>
<evidence type="ECO:0000313" key="2">
    <source>
        <dbReference type="EMBL" id="SJM64736.1"/>
    </source>
</evidence>
<keyword evidence="1" id="KW-1133">Transmembrane helix</keyword>
<name>A0A1R4G9A3_9MICO</name>
<keyword evidence="3" id="KW-1185">Reference proteome</keyword>
<feature type="transmembrane region" description="Helical" evidence="1">
    <location>
        <begin position="53"/>
        <end position="72"/>
    </location>
</feature>
<dbReference type="AlphaFoldDB" id="A0A1R4G9A3"/>
<protein>
    <submittedName>
        <fullName evidence="2">Uncharacterized protein</fullName>
    </submittedName>
</protein>
<feature type="transmembrane region" description="Helical" evidence="1">
    <location>
        <begin position="25"/>
        <end position="46"/>
    </location>
</feature>
<accession>A0A1R4G9A3</accession>
<sequence>MNRVQQLMQRIHANDTSTAPVKNGIFVMMVIVSIMMLIVSLLNILVQEGIVRLLYAITFVLFAAALVMHIVYNAKLKKGLVFEPQGLRYRSKKAIPWQFLAGAQVHPKLSAWSGREVLLVLTPEGVEWVKQNKKGFLRLSKTGHGVDAAAIRGWSPQESAFALNETIRLYRHRHGLQQLM</sequence>
<proteinExistence type="predicted"/>
<dbReference type="GeneID" id="303173552"/>
<dbReference type="EMBL" id="FUHU01000041">
    <property type="protein sequence ID" value="SJM64736.1"/>
    <property type="molecule type" value="Genomic_DNA"/>
</dbReference>
<reference evidence="2 3" key="1">
    <citation type="submission" date="2017-02" db="EMBL/GenBank/DDBJ databases">
        <authorList>
            <person name="Peterson S.W."/>
        </authorList>
    </citation>
    <scope>NUCLEOTIDE SEQUENCE [LARGE SCALE GENOMIC DNA]</scope>
    <source>
        <strain evidence="2 3">LMG 22410</strain>
    </source>
</reference>
<evidence type="ECO:0000313" key="3">
    <source>
        <dbReference type="Proteomes" id="UP000195787"/>
    </source>
</evidence>
<keyword evidence="1" id="KW-0472">Membrane</keyword>
<keyword evidence="1" id="KW-0812">Transmembrane</keyword>
<dbReference type="Proteomes" id="UP000195787">
    <property type="component" value="Unassembled WGS sequence"/>
</dbReference>
<gene>
    <name evidence="2" type="ORF">CZ674_10040</name>
</gene>
<evidence type="ECO:0000256" key="1">
    <source>
        <dbReference type="SAM" id="Phobius"/>
    </source>
</evidence>
<dbReference type="RefSeq" id="WP_086992413.1">
    <property type="nucleotide sequence ID" value="NZ_FUHU01000041.1"/>
</dbReference>